<dbReference type="Gene3D" id="3.40.800.10">
    <property type="entry name" value="Ureohydrolase domain"/>
    <property type="match status" value="1"/>
</dbReference>
<dbReference type="InParanoid" id="A0A3G9J6U5"/>
<evidence type="ECO:0000313" key="1">
    <source>
        <dbReference type="EMBL" id="BBH26907.1"/>
    </source>
</evidence>
<reference evidence="1 2" key="1">
    <citation type="submission" date="2018-11" db="EMBL/GenBank/DDBJ databases">
        <title>Novel Erysipelotrichaceae bacterium isolated from small intestine of a swine.</title>
        <authorList>
            <person name="Kim J.S."/>
            <person name="Choe H."/>
            <person name="Lee Y.R."/>
            <person name="Kim K.M."/>
            <person name="Park D.S."/>
        </authorList>
    </citation>
    <scope>NUCLEOTIDE SEQUENCE [LARGE SCALE GENOMIC DNA]</scope>
    <source>
        <strain evidence="1 2">SG0102</strain>
    </source>
</reference>
<dbReference type="GO" id="GO:0016813">
    <property type="term" value="F:hydrolase activity, acting on carbon-nitrogen (but not peptide) bonds, in linear amidines"/>
    <property type="evidence" value="ECO:0007669"/>
    <property type="project" value="UniProtKB-ARBA"/>
</dbReference>
<sequence>MTQNLILDFNHIYDRHDPLTWPFTYLDLSRLPETNMYCSDQAKKAITRLLSIFPIQGIHFLDNGNYHYLTYFFVMKIQKPFNLIVFDHHTDMQDALFEDMLSCGNWIKEVLKAQPHLHQLILIGPEKKAFDAMDLHHKCISITYEDLLAKDLEMLNSIDSLPSYISIDKDVLSDHYALTNWNQGKMSLPTLEKLLAIAFVDHPIIGLDICGEADLSMPLPLLEEAHTINEKTDASLLQFIKTWMQLKKIERIP</sequence>
<dbReference type="Proteomes" id="UP000268059">
    <property type="component" value="Chromosome"/>
</dbReference>
<dbReference type="EMBL" id="AP019309">
    <property type="protein sequence ID" value="BBH26907.1"/>
    <property type="molecule type" value="Genomic_DNA"/>
</dbReference>
<keyword evidence="2" id="KW-1185">Reference proteome</keyword>
<proteinExistence type="predicted"/>
<dbReference type="RefSeq" id="WP_125119697.1">
    <property type="nucleotide sequence ID" value="NZ_AP019309.1"/>
</dbReference>
<dbReference type="GO" id="GO:0046872">
    <property type="term" value="F:metal ion binding"/>
    <property type="evidence" value="ECO:0007669"/>
    <property type="project" value="InterPro"/>
</dbReference>
<dbReference type="SUPFAM" id="SSF52768">
    <property type="entry name" value="Arginase/deacetylase"/>
    <property type="match status" value="1"/>
</dbReference>
<dbReference type="OrthoDB" id="9805406at2"/>
<protein>
    <submittedName>
        <fullName evidence="1">Arginase</fullName>
    </submittedName>
</protein>
<gene>
    <name evidence="1" type="ORF">SG0102_18410</name>
</gene>
<dbReference type="AlphaFoldDB" id="A0A3G9J6U5"/>
<dbReference type="InterPro" id="IPR023696">
    <property type="entry name" value="Ureohydrolase_dom_sf"/>
</dbReference>
<dbReference type="KEGG" id="ebm:SG0102_18410"/>
<accession>A0A3G9J6U5</accession>
<dbReference type="InterPro" id="IPR006035">
    <property type="entry name" value="Ureohydrolase"/>
</dbReference>
<name>A0A3G9J6U5_9FIRM</name>
<evidence type="ECO:0000313" key="2">
    <source>
        <dbReference type="Proteomes" id="UP000268059"/>
    </source>
</evidence>
<organism evidence="1 2">
    <name type="scientific">Intestinibaculum porci</name>
    <dbReference type="NCBI Taxonomy" id="2487118"/>
    <lineage>
        <taxon>Bacteria</taxon>
        <taxon>Bacillati</taxon>
        <taxon>Bacillota</taxon>
        <taxon>Erysipelotrichia</taxon>
        <taxon>Erysipelotrichales</taxon>
        <taxon>Erysipelotrichaceae</taxon>
        <taxon>Intestinibaculum</taxon>
    </lineage>
</organism>
<dbReference type="Pfam" id="PF00491">
    <property type="entry name" value="Arginase"/>
    <property type="match status" value="1"/>
</dbReference>